<evidence type="ECO:0000256" key="1">
    <source>
        <dbReference type="ARBA" id="ARBA00007119"/>
    </source>
</evidence>
<keyword evidence="2 4" id="KW-0479">Metal-binding</keyword>
<proteinExistence type="inferred from homology"/>
<dbReference type="AlphaFoldDB" id="A0A0C3BP55"/>
<dbReference type="EMBL" id="KN824278">
    <property type="protein sequence ID" value="KIM33216.1"/>
    <property type="molecule type" value="Genomic_DNA"/>
</dbReference>
<sequence length="611" mass="67073">MNVKELIERLEMDYKGKHGLKAKVLDVIERKTRVKDDQKLSWPLTLLYEQYSSSSNNTTTSSKSRLVYGMGRPSSSSSPSSSACSRALWSGKFEIDSRTGFVPWSRPVTSLPLAFARWEQALATATIGGQVSLADLDHTQTGTSSQKWREDIAKAPVLDITPLEQDPALLRRAHHVLAFLVHFYVHSTPPDPSTTSILIPKSLAVPLVNVSQKLAIAPVLTFADTVLWNHEIIDHSLPLTRANIRPLTLFTGGPDEANFYGCCAEIELRGVEALRAIASFYDMVSGPGGKGEGNGEKDDEGNDADIDEEYILEQAAECLKIVAGVIHDLSAILQSVREICDPHAFYFAVRPWFRGSDAAGPTQQAHWSQPRWVYEGVSESEHQKLELSGPSAGQSSIIHTLDIFLDVDHQNSGHQTEEDDKSSTPLAPSACPHAKLASTSQNSISSSSSPTSRCPQAATLATATTATVNLKLPNGEFMTRMRRYMPGSHQTFLEQLTAYTHTESQRRSIRQLASRHPDRLMGPYNEAVLALKHFRDLHIRIACLYVVSMSRKANGVPLHGGGANTGMPSMCPAMRQRQRQLEPVRGTGGNELSLLLKSCRDATSRTVLQAN</sequence>
<dbReference type="SUPFAM" id="SSF140959">
    <property type="entry name" value="Indolic compounds 2,3-dioxygenase-like"/>
    <property type="match status" value="1"/>
</dbReference>
<evidence type="ECO:0008006" key="8">
    <source>
        <dbReference type="Google" id="ProtNLM"/>
    </source>
</evidence>
<keyword evidence="3 4" id="KW-0408">Iron</keyword>
<dbReference type="GO" id="GO:0005737">
    <property type="term" value="C:cytoplasm"/>
    <property type="evidence" value="ECO:0007669"/>
    <property type="project" value="TreeGrafter"/>
</dbReference>
<reference evidence="7" key="2">
    <citation type="submission" date="2015-01" db="EMBL/GenBank/DDBJ databases">
        <title>Evolutionary Origins and Diversification of the Mycorrhizal Mutualists.</title>
        <authorList>
            <consortium name="DOE Joint Genome Institute"/>
            <consortium name="Mycorrhizal Genomics Consortium"/>
            <person name="Kohler A."/>
            <person name="Kuo A."/>
            <person name="Nagy L.G."/>
            <person name="Floudas D."/>
            <person name="Copeland A."/>
            <person name="Barry K.W."/>
            <person name="Cichocki N."/>
            <person name="Veneault-Fourrey C."/>
            <person name="LaButti K."/>
            <person name="Lindquist E.A."/>
            <person name="Lipzen A."/>
            <person name="Lundell T."/>
            <person name="Morin E."/>
            <person name="Murat C."/>
            <person name="Riley R."/>
            <person name="Ohm R."/>
            <person name="Sun H."/>
            <person name="Tunlid A."/>
            <person name="Henrissat B."/>
            <person name="Grigoriev I.V."/>
            <person name="Hibbett D.S."/>
            <person name="Martin F."/>
        </authorList>
    </citation>
    <scope>NUCLEOTIDE SEQUENCE [LARGE SCALE GENOMIC DNA]</scope>
    <source>
        <strain evidence="7">MAFF 305830</strain>
    </source>
</reference>
<evidence type="ECO:0000313" key="7">
    <source>
        <dbReference type="Proteomes" id="UP000054097"/>
    </source>
</evidence>
<dbReference type="PANTHER" id="PTHR28657:SF5">
    <property type="entry name" value="INDOLEAMINE 2,3-DIOXYGENASE"/>
    <property type="match status" value="1"/>
</dbReference>
<evidence type="ECO:0000256" key="3">
    <source>
        <dbReference type="ARBA" id="ARBA00023004"/>
    </source>
</evidence>
<reference evidence="6 7" key="1">
    <citation type="submission" date="2014-04" db="EMBL/GenBank/DDBJ databases">
        <authorList>
            <consortium name="DOE Joint Genome Institute"/>
            <person name="Kuo A."/>
            <person name="Zuccaro A."/>
            <person name="Kohler A."/>
            <person name="Nagy L.G."/>
            <person name="Floudas D."/>
            <person name="Copeland A."/>
            <person name="Barry K.W."/>
            <person name="Cichocki N."/>
            <person name="Veneault-Fourrey C."/>
            <person name="LaButti K."/>
            <person name="Lindquist E.A."/>
            <person name="Lipzen A."/>
            <person name="Lundell T."/>
            <person name="Morin E."/>
            <person name="Murat C."/>
            <person name="Sun H."/>
            <person name="Tunlid A."/>
            <person name="Henrissat B."/>
            <person name="Grigoriev I.V."/>
            <person name="Hibbett D.S."/>
            <person name="Martin F."/>
            <person name="Nordberg H.P."/>
            <person name="Cantor M.N."/>
            <person name="Hua S.X."/>
        </authorList>
    </citation>
    <scope>NUCLEOTIDE SEQUENCE [LARGE SCALE GENOMIC DNA]</scope>
    <source>
        <strain evidence="6 7">MAFF 305830</strain>
    </source>
</reference>
<keyword evidence="4" id="KW-0349">Heme</keyword>
<dbReference type="InterPro" id="IPR037217">
    <property type="entry name" value="Trp/Indoleamine_2_3_dOase-like"/>
</dbReference>
<dbReference type="PANTHER" id="PTHR28657">
    <property type="entry name" value="INDOLEAMINE 2,3-DIOXYGENASE"/>
    <property type="match status" value="1"/>
</dbReference>
<protein>
    <recommendedName>
        <fullName evidence="8">Indoleamine 2,3-dioxygenase</fullName>
    </recommendedName>
</protein>
<comment type="similarity">
    <text evidence="1">Belongs to the indoleamine 2,3-dioxygenase family.</text>
</comment>
<dbReference type="Pfam" id="PF01231">
    <property type="entry name" value="IDO"/>
    <property type="match status" value="1"/>
</dbReference>
<keyword evidence="7" id="KW-1185">Reference proteome</keyword>
<dbReference type="GO" id="GO:0033754">
    <property type="term" value="F:indoleamine 2,3-dioxygenase activity"/>
    <property type="evidence" value="ECO:0007669"/>
    <property type="project" value="TreeGrafter"/>
</dbReference>
<evidence type="ECO:0000256" key="4">
    <source>
        <dbReference type="PIRSR" id="PIRSR600898-1"/>
    </source>
</evidence>
<dbReference type="GO" id="GO:0034354">
    <property type="term" value="P:'de novo' NAD+ biosynthetic process from L-tryptophan"/>
    <property type="evidence" value="ECO:0007669"/>
    <property type="project" value="TreeGrafter"/>
</dbReference>
<feature type="compositionally biased region" description="Low complexity" evidence="5">
    <location>
        <begin position="438"/>
        <end position="456"/>
    </location>
</feature>
<accession>A0A0C3BP55</accession>
<dbReference type="InterPro" id="IPR000898">
    <property type="entry name" value="Indolamine_dOase"/>
</dbReference>
<dbReference type="HOGENOM" id="CLU_010089_2_0_1"/>
<name>A0A0C3BP55_SERVB</name>
<evidence type="ECO:0000256" key="2">
    <source>
        <dbReference type="ARBA" id="ARBA00022723"/>
    </source>
</evidence>
<evidence type="ECO:0000313" key="6">
    <source>
        <dbReference type="EMBL" id="KIM33216.1"/>
    </source>
</evidence>
<evidence type="ECO:0000256" key="5">
    <source>
        <dbReference type="SAM" id="MobiDB-lite"/>
    </source>
</evidence>
<organism evidence="6 7">
    <name type="scientific">Serendipita vermifera MAFF 305830</name>
    <dbReference type="NCBI Taxonomy" id="933852"/>
    <lineage>
        <taxon>Eukaryota</taxon>
        <taxon>Fungi</taxon>
        <taxon>Dikarya</taxon>
        <taxon>Basidiomycota</taxon>
        <taxon>Agaricomycotina</taxon>
        <taxon>Agaricomycetes</taxon>
        <taxon>Sebacinales</taxon>
        <taxon>Serendipitaceae</taxon>
        <taxon>Serendipita</taxon>
    </lineage>
</organism>
<dbReference type="GO" id="GO:0020037">
    <property type="term" value="F:heme binding"/>
    <property type="evidence" value="ECO:0007669"/>
    <property type="project" value="InterPro"/>
</dbReference>
<dbReference type="Proteomes" id="UP000054097">
    <property type="component" value="Unassembled WGS sequence"/>
</dbReference>
<gene>
    <name evidence="6" type="ORF">M408DRAFT_14051</name>
</gene>
<feature type="binding site" description="proximal binding residue" evidence="4">
    <location>
        <position position="538"/>
    </location>
    <ligand>
        <name>heme b</name>
        <dbReference type="ChEBI" id="CHEBI:60344"/>
    </ligand>
    <ligandPart>
        <name>Fe</name>
        <dbReference type="ChEBI" id="CHEBI:18248"/>
    </ligandPart>
</feature>
<dbReference type="GO" id="GO:0019441">
    <property type="term" value="P:L-tryptophan catabolic process to kynurenine"/>
    <property type="evidence" value="ECO:0007669"/>
    <property type="project" value="InterPro"/>
</dbReference>
<feature type="region of interest" description="Disordered" evidence="5">
    <location>
        <begin position="411"/>
        <end position="456"/>
    </location>
</feature>
<dbReference type="STRING" id="933852.A0A0C3BP55"/>
<dbReference type="Gene3D" id="1.20.58.480">
    <property type="match status" value="1"/>
</dbReference>
<dbReference type="OrthoDB" id="540174at2759"/>
<dbReference type="GO" id="GO:0046872">
    <property type="term" value="F:metal ion binding"/>
    <property type="evidence" value="ECO:0007669"/>
    <property type="project" value="UniProtKB-KW"/>
</dbReference>